<gene>
    <name evidence="3" type="ORF">CGI_10007116</name>
</gene>
<accession>K1QJ67</accession>
<keyword evidence="1" id="KW-0245">EGF-like domain</keyword>
<dbReference type="PROSITE" id="PS50026">
    <property type="entry name" value="EGF_3"/>
    <property type="match status" value="1"/>
</dbReference>
<name>K1QJ67_MAGGI</name>
<evidence type="ECO:0000313" key="3">
    <source>
        <dbReference type="EMBL" id="EKC31224.1"/>
    </source>
</evidence>
<feature type="compositionally biased region" description="Pro residues" evidence="2">
    <location>
        <begin position="1085"/>
        <end position="1101"/>
    </location>
</feature>
<dbReference type="InterPro" id="IPR000742">
    <property type="entry name" value="EGF"/>
</dbReference>
<feature type="region of interest" description="Disordered" evidence="2">
    <location>
        <begin position="1353"/>
        <end position="1384"/>
    </location>
</feature>
<feature type="compositionally biased region" description="Pro residues" evidence="2">
    <location>
        <begin position="1054"/>
        <end position="1064"/>
    </location>
</feature>
<dbReference type="InParanoid" id="K1QJ67"/>
<feature type="compositionally biased region" description="Pro residues" evidence="2">
    <location>
        <begin position="1156"/>
        <end position="1173"/>
    </location>
</feature>
<dbReference type="SUPFAM" id="SSF49265">
    <property type="entry name" value="Fibronectin type III"/>
    <property type="match status" value="1"/>
</dbReference>
<dbReference type="Gene3D" id="2.10.25.10">
    <property type="entry name" value="Laminin"/>
    <property type="match status" value="1"/>
</dbReference>
<dbReference type="PROSITE" id="PS50853">
    <property type="entry name" value="FN3"/>
    <property type="match status" value="1"/>
</dbReference>
<evidence type="ECO:0000256" key="1">
    <source>
        <dbReference type="PROSITE-ProRule" id="PRU00076"/>
    </source>
</evidence>
<dbReference type="InterPro" id="IPR036116">
    <property type="entry name" value="FN3_sf"/>
</dbReference>
<sequence>MFYQYMPQPLRHRSHRVKQGSFLMQRTFTKSPLWKSWSSSGVSSAIEEVEWTLKDKQDPTKGTITKEKLYCCDGYNYYDDNITACNHAICNKKINPTGACTRSYKDDKILKRDGSVERNSGGSCSSPENCTNCNDGFYGDGPYCKICPPIDHCNHRRCSSTSDNICVFCDGEVAEKEYYRAYTPIPSGKTKCEQACSWRSDSTRCFPGTCTNGLASKCQCSPGFTGHHCEQIVTEASIMGNECKLEDSSGSILANPADLKEAPPQPIRWTNNVTWERAVTKWDALLQLPAAPPDLTGLDHYVTDYRFGIKFATTKLRQVRGAEESQSDGVLVLANPPTQGKITVEHQTTTQSGGSTEKIAVNMDKFYDPDIVDEAEKYAVIDKYEWAITDNAHIGRTHTIWTEVTGVTETLAGKGMQFDVELEGEFDFSKCRRLAVRGYNKAKLFSSVSVDIKDCKAFDPILIKPKYVLDAVGKPDGNRDGYGLPVYLEKNARWEEPDKDYTPNKNYLSAVWPQLRYRAYVVAVLNARSMDSTTYYQQTNSLSLPDPCSHPDTIKCTTPGELIHGQRYKICIHTEYTEIKFEEWTQVLPELNTCTDGVVVDLTSPTPGKVWIGNVEGTGYQTSTTDMYVNWETFLDVESLTVISHSSGIQDYQLGIGTAVGGNDVVAFHSVGVVNHAVLHGLFLQSGHTYYATIKAMDYARRTTIVTSDPVVVDTTPPRKSDDPITISGRHIVSNSEIEACWKKVFVDPESTVDYYMWSIGSQPGYDDIMEFTREETECGENSKLNPLDLKEGHSYYISVKAINKAGLMSLATSWAYIVDLSPPIAGHIYDGVPGSELADIDFQTDMSALNVYWEGFHDPHSAIKEYYISVGTCQSCDDVIGRQGIGIVSSFKLDHVHFGVGLTYYTSLTACNTADYCTTVMTDGVMMDNSPPSVGLVMDGTREHDTEYQSIRTYFGAKWHGFVDPQSGLDHYVWWAGTTVGGDDILSPQKLHLTTTAAVFNLSPELPVGKRVYVTVRAYNKADYEEPVPRPSKTFNPGILKKEQAKYERRRSPSPPEFDPPAPHRQSVYYNAPVSNATKFPLQKPRPPTPPDESPPPPEPHVTGSDGYYNEDSFKDLKGKEPLHKRSMSVPNIKHLMPNQLQGDIDLNQPVNRDIPPPKSVVPAAPPPPPLLSNPSATSPTQKTPTSILKSKQRGGLPSLPSLPPTPTDPDTGPRSSIDTSAPSLTALGLKPVGRTLDKQKTSSSSPPSNHAPSPQQLGLRHVERATNKEEQATKEYEDSQTVQDIRKKFEKKIPPSTAPKPTGRPQARAASNEKEDEIYHDAISVEYENSDDIPKGIGKRSSFIRKLEEQIARPAAGPQGAPKVPEIKPMTEEEECEYHEVV</sequence>
<keyword evidence="1" id="KW-1015">Disulfide bond</keyword>
<protein>
    <submittedName>
        <fullName evidence="3">Uncharacterized protein</fullName>
    </submittedName>
</protein>
<dbReference type="PANTHER" id="PTHR16897">
    <property type="entry name" value="OS10G0105400 PROTEIN"/>
    <property type="match status" value="1"/>
</dbReference>
<reference evidence="3" key="1">
    <citation type="journal article" date="2012" name="Nature">
        <title>The oyster genome reveals stress adaptation and complexity of shell formation.</title>
        <authorList>
            <person name="Zhang G."/>
            <person name="Fang X."/>
            <person name="Guo X."/>
            <person name="Li L."/>
            <person name="Luo R."/>
            <person name="Xu F."/>
            <person name="Yang P."/>
            <person name="Zhang L."/>
            <person name="Wang X."/>
            <person name="Qi H."/>
            <person name="Xiong Z."/>
            <person name="Que H."/>
            <person name="Xie Y."/>
            <person name="Holland P.W."/>
            <person name="Paps J."/>
            <person name="Zhu Y."/>
            <person name="Wu F."/>
            <person name="Chen Y."/>
            <person name="Wang J."/>
            <person name="Peng C."/>
            <person name="Meng J."/>
            <person name="Yang L."/>
            <person name="Liu J."/>
            <person name="Wen B."/>
            <person name="Zhang N."/>
            <person name="Huang Z."/>
            <person name="Zhu Q."/>
            <person name="Feng Y."/>
            <person name="Mount A."/>
            <person name="Hedgecock D."/>
            <person name="Xu Z."/>
            <person name="Liu Y."/>
            <person name="Domazet-Loso T."/>
            <person name="Du Y."/>
            <person name="Sun X."/>
            <person name="Zhang S."/>
            <person name="Liu B."/>
            <person name="Cheng P."/>
            <person name="Jiang X."/>
            <person name="Li J."/>
            <person name="Fan D."/>
            <person name="Wang W."/>
            <person name="Fu W."/>
            <person name="Wang T."/>
            <person name="Wang B."/>
            <person name="Zhang J."/>
            <person name="Peng Z."/>
            <person name="Li Y."/>
            <person name="Li N."/>
            <person name="Wang J."/>
            <person name="Chen M."/>
            <person name="He Y."/>
            <person name="Tan F."/>
            <person name="Song X."/>
            <person name="Zheng Q."/>
            <person name="Huang R."/>
            <person name="Yang H."/>
            <person name="Du X."/>
            <person name="Chen L."/>
            <person name="Yang M."/>
            <person name="Gaffney P.M."/>
            <person name="Wang S."/>
            <person name="Luo L."/>
            <person name="She Z."/>
            <person name="Ming Y."/>
            <person name="Huang W."/>
            <person name="Zhang S."/>
            <person name="Huang B."/>
            <person name="Zhang Y."/>
            <person name="Qu T."/>
            <person name="Ni P."/>
            <person name="Miao G."/>
            <person name="Wang J."/>
            <person name="Wang Q."/>
            <person name="Steinberg C.E."/>
            <person name="Wang H."/>
            <person name="Li N."/>
            <person name="Qian L."/>
            <person name="Zhang G."/>
            <person name="Li Y."/>
            <person name="Yang H."/>
            <person name="Liu X."/>
            <person name="Wang J."/>
            <person name="Yin Y."/>
            <person name="Wang J."/>
        </authorList>
    </citation>
    <scope>NUCLEOTIDE SEQUENCE [LARGE SCALE GENOMIC DNA]</scope>
    <source>
        <strain evidence="3">05x7-T-G4-1.051#20</strain>
    </source>
</reference>
<dbReference type="InterPro" id="IPR003961">
    <property type="entry name" value="FN3_dom"/>
</dbReference>
<feature type="compositionally biased region" description="Acidic residues" evidence="2">
    <location>
        <begin position="1374"/>
        <end position="1384"/>
    </location>
</feature>
<proteinExistence type="predicted"/>
<feature type="compositionally biased region" description="Basic and acidic residues" evidence="2">
    <location>
        <begin position="1262"/>
        <end position="1279"/>
    </location>
</feature>
<dbReference type="PROSITE" id="PS00022">
    <property type="entry name" value="EGF_1"/>
    <property type="match status" value="1"/>
</dbReference>
<feature type="compositionally biased region" description="Basic and acidic residues" evidence="2">
    <location>
        <begin position="1286"/>
        <end position="1295"/>
    </location>
</feature>
<feature type="region of interest" description="Disordered" evidence="2">
    <location>
        <begin position="1025"/>
        <end position="1317"/>
    </location>
</feature>
<dbReference type="HOGENOM" id="CLU_255398_0_0_1"/>
<feature type="compositionally biased region" description="Basic and acidic residues" evidence="2">
    <location>
        <begin position="1113"/>
        <end position="1125"/>
    </location>
</feature>
<comment type="caution">
    <text evidence="1">Lacks conserved residue(s) required for the propagation of feature annotation.</text>
</comment>
<feature type="disulfide bond" evidence="1">
    <location>
        <begin position="220"/>
        <end position="229"/>
    </location>
</feature>
<dbReference type="CDD" id="cd00054">
    <property type="entry name" value="EGF_CA"/>
    <property type="match status" value="1"/>
</dbReference>
<dbReference type="PANTHER" id="PTHR16897:SF2">
    <property type="entry name" value="OS03G0226600 PROTEIN"/>
    <property type="match status" value="1"/>
</dbReference>
<feature type="compositionally biased region" description="Basic and acidic residues" evidence="2">
    <location>
        <begin position="1041"/>
        <end position="1052"/>
    </location>
</feature>
<organism evidence="3">
    <name type="scientific">Magallana gigas</name>
    <name type="common">Pacific oyster</name>
    <name type="synonym">Crassostrea gigas</name>
    <dbReference type="NCBI Taxonomy" id="29159"/>
    <lineage>
        <taxon>Eukaryota</taxon>
        <taxon>Metazoa</taxon>
        <taxon>Spiralia</taxon>
        <taxon>Lophotrochozoa</taxon>
        <taxon>Mollusca</taxon>
        <taxon>Bivalvia</taxon>
        <taxon>Autobranchia</taxon>
        <taxon>Pteriomorphia</taxon>
        <taxon>Ostreida</taxon>
        <taxon>Ostreoidea</taxon>
        <taxon>Ostreidae</taxon>
        <taxon>Magallana</taxon>
    </lineage>
</organism>
<dbReference type="PROSITE" id="PS01186">
    <property type="entry name" value="EGF_2"/>
    <property type="match status" value="1"/>
</dbReference>
<feature type="compositionally biased region" description="Low complexity" evidence="2">
    <location>
        <begin position="1244"/>
        <end position="1256"/>
    </location>
</feature>
<evidence type="ECO:0000256" key="2">
    <source>
        <dbReference type="SAM" id="MobiDB-lite"/>
    </source>
</evidence>
<dbReference type="EMBL" id="JH816007">
    <property type="protein sequence ID" value="EKC31224.1"/>
    <property type="molecule type" value="Genomic_DNA"/>
</dbReference>